<dbReference type="EMBL" id="CP021781">
    <property type="protein sequence ID" value="AXA34564.1"/>
    <property type="molecule type" value="Genomic_DNA"/>
</dbReference>
<dbReference type="RefSeq" id="WP_112870740.1">
    <property type="nucleotide sequence ID" value="NZ_CP021781.1"/>
</dbReference>
<sequence>MTSNYDGNKYFLTLDSQDTVHKEMLIDICKEEGVKVEFINHNGKKGAETQEIARRSHGALRCQTNILSKMFLTEMEKSAIIIQKKFREYKQHKEFEKIRLNSTNFPMGVKGDKWNDRKYKPLAFIPPKEKEM</sequence>
<dbReference type="KEGG" id="fad:CDH04_09230"/>
<name>A0A2Z4Y0H3_9GAMM</name>
<dbReference type="EMBL" id="CP043424">
    <property type="protein sequence ID" value="QIW12810.1"/>
    <property type="molecule type" value="Genomic_DNA"/>
</dbReference>
<protein>
    <submittedName>
        <fullName evidence="1">Uncharacterized protein</fullName>
    </submittedName>
</protein>
<evidence type="ECO:0000313" key="2">
    <source>
        <dbReference type="EMBL" id="QIW12810.1"/>
    </source>
</evidence>
<dbReference type="AlphaFoldDB" id="A0A2Z4Y0H3"/>
<evidence type="ECO:0000313" key="1">
    <source>
        <dbReference type="EMBL" id="AXA34564.1"/>
    </source>
</evidence>
<dbReference type="Proteomes" id="UP000251120">
    <property type="component" value="Chromosome"/>
</dbReference>
<gene>
    <name evidence="1" type="ORF">CDH04_09230</name>
    <name evidence="2" type="ORF">FZC43_09245</name>
</gene>
<dbReference type="Proteomes" id="UP000681131">
    <property type="component" value="Chromosome"/>
</dbReference>
<dbReference type="PROSITE" id="PS50096">
    <property type="entry name" value="IQ"/>
    <property type="match status" value="1"/>
</dbReference>
<proteinExistence type="predicted"/>
<keyword evidence="4" id="KW-1185">Reference proteome</keyword>
<accession>A0A2Z4Y0H3</accession>
<evidence type="ECO:0000313" key="3">
    <source>
        <dbReference type="Proteomes" id="UP000251120"/>
    </source>
</evidence>
<reference evidence="1 3" key="1">
    <citation type="submission" date="2017-06" db="EMBL/GenBank/DDBJ databases">
        <title>Complete genome of Francisella adeliensis.</title>
        <authorList>
            <person name="Vallesi A."/>
            <person name="Sjodin A."/>
        </authorList>
    </citation>
    <scope>NUCLEOTIDE SEQUENCE [LARGE SCALE GENOMIC DNA]</scope>
    <source>
        <strain evidence="1 3">FDC440</strain>
    </source>
</reference>
<evidence type="ECO:0000313" key="4">
    <source>
        <dbReference type="Proteomes" id="UP000681131"/>
    </source>
</evidence>
<reference evidence="2 4" key="2">
    <citation type="submission" date="2019-08" db="EMBL/GenBank/DDBJ databases">
        <title>Complete genome sequences of Francisella adeliensis (FSC1325 and FSC1326).</title>
        <authorList>
            <person name="Ohrman C."/>
            <person name="Uneklint I."/>
            <person name="Vallesi A."/>
            <person name="Karlsson L."/>
            <person name="Sjodin A."/>
        </authorList>
    </citation>
    <scope>NUCLEOTIDE SEQUENCE [LARGE SCALE GENOMIC DNA]</scope>
    <source>
        <strain evidence="2 4">FSC1325</strain>
    </source>
</reference>
<organism evidence="1 3">
    <name type="scientific">Francisella adeliensis</name>
    <dbReference type="NCBI Taxonomy" id="2007306"/>
    <lineage>
        <taxon>Bacteria</taxon>
        <taxon>Pseudomonadati</taxon>
        <taxon>Pseudomonadota</taxon>
        <taxon>Gammaproteobacteria</taxon>
        <taxon>Thiotrichales</taxon>
        <taxon>Francisellaceae</taxon>
        <taxon>Francisella</taxon>
    </lineage>
</organism>